<evidence type="ECO:0000256" key="1">
    <source>
        <dbReference type="SAM" id="MobiDB-lite"/>
    </source>
</evidence>
<dbReference type="CDD" id="cd14361">
    <property type="entry name" value="UBA_HYPK"/>
    <property type="match status" value="1"/>
</dbReference>
<dbReference type="InterPro" id="IPR038922">
    <property type="entry name" value="HYPK_UBA"/>
</dbReference>
<evidence type="ECO:0000259" key="2">
    <source>
        <dbReference type="Pfam" id="PF19026"/>
    </source>
</evidence>
<proteinExistence type="predicted"/>
<sequence length="148" mass="16051">MPAPGQRTAHVPGAKVISYYTDADGQFGTIRVGYDVDLFDEAVQNIVYGPLRKVKDNAEDGTLIKDGKDEGGGTVEEASVQTPDEHPSNVKSDTKAKEGTIDIKKEEVQLICTQLEVNSKRAENALKLSNGSLEDALLLLIHDKDLDL</sequence>
<feature type="region of interest" description="Disordered" evidence="1">
    <location>
        <begin position="60"/>
        <end position="98"/>
    </location>
</feature>
<reference evidence="3" key="1">
    <citation type="submission" date="2022-06" db="EMBL/GenBank/DDBJ databases">
        <authorList>
            <consortium name="SYNGENTA / RWTH Aachen University"/>
        </authorList>
    </citation>
    <scope>NUCLEOTIDE SEQUENCE</scope>
</reference>
<accession>A0AAV0B4U5</accession>
<gene>
    <name evidence="3" type="ORF">PPACK8108_LOCUS13518</name>
</gene>
<dbReference type="AlphaFoldDB" id="A0AAV0B4U5"/>
<feature type="domain" description="Nascent polypeptide-associated complex subunit alpha-like UBA" evidence="2">
    <location>
        <begin position="101"/>
        <end position="137"/>
    </location>
</feature>
<evidence type="ECO:0000313" key="4">
    <source>
        <dbReference type="Proteomes" id="UP001153365"/>
    </source>
</evidence>
<dbReference type="Pfam" id="PF19026">
    <property type="entry name" value="UBA_HYPK"/>
    <property type="match status" value="1"/>
</dbReference>
<feature type="compositionally biased region" description="Basic and acidic residues" evidence="1">
    <location>
        <begin position="83"/>
        <end position="98"/>
    </location>
</feature>
<evidence type="ECO:0000313" key="3">
    <source>
        <dbReference type="EMBL" id="CAH7680986.1"/>
    </source>
</evidence>
<feature type="compositionally biased region" description="Basic and acidic residues" evidence="1">
    <location>
        <begin position="60"/>
        <end position="71"/>
    </location>
</feature>
<dbReference type="EMBL" id="CALTRL010003361">
    <property type="protein sequence ID" value="CAH7680986.1"/>
    <property type="molecule type" value="Genomic_DNA"/>
</dbReference>
<organism evidence="3 4">
    <name type="scientific">Phakopsora pachyrhizi</name>
    <name type="common">Asian soybean rust disease fungus</name>
    <dbReference type="NCBI Taxonomy" id="170000"/>
    <lineage>
        <taxon>Eukaryota</taxon>
        <taxon>Fungi</taxon>
        <taxon>Dikarya</taxon>
        <taxon>Basidiomycota</taxon>
        <taxon>Pucciniomycotina</taxon>
        <taxon>Pucciniomycetes</taxon>
        <taxon>Pucciniales</taxon>
        <taxon>Phakopsoraceae</taxon>
        <taxon>Phakopsora</taxon>
    </lineage>
</organism>
<keyword evidence="4" id="KW-1185">Reference proteome</keyword>
<protein>
    <recommendedName>
        <fullName evidence="2">Nascent polypeptide-associated complex subunit alpha-like UBA domain-containing protein</fullName>
    </recommendedName>
</protein>
<name>A0AAV0B4U5_PHAPC</name>
<comment type="caution">
    <text evidence="3">The sequence shown here is derived from an EMBL/GenBank/DDBJ whole genome shotgun (WGS) entry which is preliminary data.</text>
</comment>
<dbReference type="InterPro" id="IPR044034">
    <property type="entry name" value="NAC-like_UBA"/>
</dbReference>
<dbReference type="Proteomes" id="UP001153365">
    <property type="component" value="Unassembled WGS sequence"/>
</dbReference>